<dbReference type="Gene3D" id="3.30.200.20">
    <property type="entry name" value="Phosphorylase Kinase, domain 1"/>
    <property type="match status" value="1"/>
</dbReference>
<keyword evidence="4" id="KW-0547">Nucleotide-binding</keyword>
<dbReference type="Gene3D" id="1.10.510.10">
    <property type="entry name" value="Transferase(Phosphotransferase) domain 1"/>
    <property type="match status" value="1"/>
</dbReference>
<feature type="domain" description="Protein kinase" evidence="7">
    <location>
        <begin position="161"/>
        <end position="516"/>
    </location>
</feature>
<keyword evidence="3" id="KW-0808">Transferase</keyword>
<dbReference type="InterPro" id="IPR050538">
    <property type="entry name" value="MAP_kinase_kinase_kinase"/>
</dbReference>
<dbReference type="PANTHER" id="PTHR48016:SF32">
    <property type="entry name" value="MITOGEN-ACTIVATED PROTEIN KINASE KINASE KINASE 4"/>
    <property type="match status" value="1"/>
</dbReference>
<dbReference type="Proteomes" id="UP001211065">
    <property type="component" value="Unassembled WGS sequence"/>
</dbReference>
<gene>
    <name evidence="8" type="primary">SSK2</name>
    <name evidence="8" type="ORF">HK099_008657</name>
</gene>
<dbReference type="InterPro" id="IPR000719">
    <property type="entry name" value="Prot_kinase_dom"/>
</dbReference>
<dbReference type="PANTHER" id="PTHR48016">
    <property type="entry name" value="MAP KINASE KINASE KINASE SSK2-RELATED-RELATED"/>
    <property type="match status" value="1"/>
</dbReference>
<dbReference type="PROSITE" id="PS50011">
    <property type="entry name" value="PROTEIN_KINASE_DOM"/>
    <property type="match status" value="1"/>
</dbReference>
<keyword evidence="6" id="KW-0067">ATP-binding</keyword>
<evidence type="ECO:0000256" key="3">
    <source>
        <dbReference type="ARBA" id="ARBA00022679"/>
    </source>
</evidence>
<dbReference type="AlphaFoldDB" id="A0AAD5U8B4"/>
<dbReference type="PROSITE" id="PS00108">
    <property type="entry name" value="PROTEIN_KINASE_ST"/>
    <property type="match status" value="1"/>
</dbReference>
<dbReference type="EMBL" id="JADGJW010000098">
    <property type="protein sequence ID" value="KAJ3224266.1"/>
    <property type="molecule type" value="Genomic_DNA"/>
</dbReference>
<dbReference type="InterPro" id="IPR011009">
    <property type="entry name" value="Kinase-like_dom_sf"/>
</dbReference>
<proteinExistence type="inferred from homology"/>
<evidence type="ECO:0000313" key="9">
    <source>
        <dbReference type="Proteomes" id="UP001211065"/>
    </source>
</evidence>
<dbReference type="GO" id="GO:0004674">
    <property type="term" value="F:protein serine/threonine kinase activity"/>
    <property type="evidence" value="ECO:0007669"/>
    <property type="project" value="UniProtKB-KW"/>
</dbReference>
<accession>A0AAD5U8B4</accession>
<evidence type="ECO:0000256" key="2">
    <source>
        <dbReference type="ARBA" id="ARBA00022527"/>
    </source>
</evidence>
<evidence type="ECO:0000256" key="6">
    <source>
        <dbReference type="ARBA" id="ARBA00022840"/>
    </source>
</evidence>
<evidence type="ECO:0000256" key="1">
    <source>
        <dbReference type="ARBA" id="ARBA00006529"/>
    </source>
</evidence>
<dbReference type="GO" id="GO:0005524">
    <property type="term" value="F:ATP binding"/>
    <property type="evidence" value="ECO:0007669"/>
    <property type="project" value="UniProtKB-KW"/>
</dbReference>
<protein>
    <submittedName>
        <fullName evidence="8">Suppressor of Sensor Kinase (SLN1)</fullName>
    </submittedName>
</protein>
<dbReference type="SUPFAM" id="SSF56112">
    <property type="entry name" value="Protein kinase-like (PK-like)"/>
    <property type="match status" value="1"/>
</dbReference>
<comment type="similarity">
    <text evidence="1">Belongs to the protein kinase superfamily. STE Ser/Thr protein kinase family. MAP kinase kinase kinase subfamily.</text>
</comment>
<dbReference type="InterPro" id="IPR008271">
    <property type="entry name" value="Ser/Thr_kinase_AS"/>
</dbReference>
<evidence type="ECO:0000256" key="5">
    <source>
        <dbReference type="ARBA" id="ARBA00022777"/>
    </source>
</evidence>
<name>A0AAD5U8B4_9FUNG</name>
<keyword evidence="9" id="KW-1185">Reference proteome</keyword>
<evidence type="ECO:0000256" key="4">
    <source>
        <dbReference type="ARBA" id="ARBA00022741"/>
    </source>
</evidence>
<comment type="caution">
    <text evidence="8">The sequence shown here is derived from an EMBL/GenBank/DDBJ whole genome shotgun (WGS) entry which is preliminary data.</text>
</comment>
<dbReference type="Pfam" id="PF00069">
    <property type="entry name" value="Pkinase"/>
    <property type="match status" value="1"/>
</dbReference>
<sequence length="519" mass="59328">MESDKSDGSEELNFKINRTTSTKKSALSSLTYTSPFSGRIRTIDKGAVGYVFDILSSKLNDQQNSLQTVLTTFSKEKKKKIEDLSLNNLLEFAQSFNKNPNFEKQKPNKQVFTLLHELDLNLKRLSKSLHDPSINPHKSQDLFENDTEESMDNFLKLFPEWKVERMLGSGACGVVFAADHPVTKETLFAIKKTNLNLNPAVYYYAVIKVFKLIDHPYIIKYYGCEIIEDHIYLFMEYCNEGSIYDKIYKSPENELLGPGIHDNELRKLYIKQTLEALVYLHGHDVIHRDLKPANLLIKDGVLKLADFGAAKLWYKCCDKEHNDNNMSGSPCYLAPEVITDTQEMGPKGARDIWAVGCLLFEMVLGKEPWYQIDNIWSLYYLMGTWASRTRDFKSETSDDTPIQMLRGCRVCDDFESDDESQFGSENSEVVEDLVEENANKQVNLEETAENLKKDVGCGIFDINCIKTAKNITNPLITIAVNSKRFSADALDFLNLTLQWTPENRPTAFELLNHPYIKDV</sequence>
<dbReference type="SMART" id="SM00220">
    <property type="entry name" value="S_TKc"/>
    <property type="match status" value="1"/>
</dbReference>
<keyword evidence="5 8" id="KW-0418">Kinase</keyword>
<dbReference type="GO" id="GO:0000165">
    <property type="term" value="P:MAPK cascade"/>
    <property type="evidence" value="ECO:0007669"/>
    <property type="project" value="UniProtKB-ARBA"/>
</dbReference>
<evidence type="ECO:0000313" key="8">
    <source>
        <dbReference type="EMBL" id="KAJ3224266.1"/>
    </source>
</evidence>
<keyword evidence="2" id="KW-0723">Serine/threonine-protein kinase</keyword>
<evidence type="ECO:0000259" key="7">
    <source>
        <dbReference type="PROSITE" id="PS50011"/>
    </source>
</evidence>
<organism evidence="8 9">
    <name type="scientific">Clydaea vesicula</name>
    <dbReference type="NCBI Taxonomy" id="447962"/>
    <lineage>
        <taxon>Eukaryota</taxon>
        <taxon>Fungi</taxon>
        <taxon>Fungi incertae sedis</taxon>
        <taxon>Chytridiomycota</taxon>
        <taxon>Chytridiomycota incertae sedis</taxon>
        <taxon>Chytridiomycetes</taxon>
        <taxon>Lobulomycetales</taxon>
        <taxon>Lobulomycetaceae</taxon>
        <taxon>Clydaea</taxon>
    </lineage>
</organism>
<reference evidence="8" key="1">
    <citation type="submission" date="2020-05" db="EMBL/GenBank/DDBJ databases">
        <title>Phylogenomic resolution of chytrid fungi.</title>
        <authorList>
            <person name="Stajich J.E."/>
            <person name="Amses K."/>
            <person name="Simmons R."/>
            <person name="Seto K."/>
            <person name="Myers J."/>
            <person name="Bonds A."/>
            <person name="Quandt C.A."/>
            <person name="Barry K."/>
            <person name="Liu P."/>
            <person name="Grigoriev I."/>
            <person name="Longcore J.E."/>
            <person name="James T.Y."/>
        </authorList>
    </citation>
    <scope>NUCLEOTIDE SEQUENCE</scope>
    <source>
        <strain evidence="8">JEL0476</strain>
    </source>
</reference>